<gene>
    <name evidence="1" type="ORF">EDC22_1041</name>
</gene>
<evidence type="ECO:0000313" key="1">
    <source>
        <dbReference type="EMBL" id="TCT11249.1"/>
    </source>
</evidence>
<proteinExistence type="predicted"/>
<dbReference type="Proteomes" id="UP000295678">
    <property type="component" value="Unassembled WGS sequence"/>
</dbReference>
<dbReference type="AlphaFoldDB" id="A0A4R3MFZ0"/>
<accession>A0A4R3MFZ0</accession>
<dbReference type="RefSeq" id="WP_132806021.1">
    <property type="nucleotide sequence ID" value="NZ_SMAK01000004.1"/>
</dbReference>
<name>A0A4R3MFZ0_9HYPH</name>
<keyword evidence="2" id="KW-1185">Reference proteome</keyword>
<comment type="caution">
    <text evidence="1">The sequence shown here is derived from an EMBL/GenBank/DDBJ whole genome shotgun (WGS) entry which is preliminary data.</text>
</comment>
<evidence type="ECO:0000313" key="2">
    <source>
        <dbReference type="Proteomes" id="UP000295678"/>
    </source>
</evidence>
<dbReference type="EMBL" id="SMAK01000004">
    <property type="protein sequence ID" value="TCT11249.1"/>
    <property type="molecule type" value="Genomic_DNA"/>
</dbReference>
<dbReference type="OrthoDB" id="7059891at2"/>
<reference evidence="1 2" key="1">
    <citation type="submission" date="2019-03" db="EMBL/GenBank/DDBJ databases">
        <title>Genomic Encyclopedia of Type Strains, Phase IV (KMG-IV): sequencing the most valuable type-strain genomes for metagenomic binning, comparative biology and taxonomic classification.</title>
        <authorList>
            <person name="Goeker M."/>
        </authorList>
    </citation>
    <scope>NUCLEOTIDE SEQUENCE [LARGE SCALE GENOMIC DNA]</scope>
    <source>
        <strain evidence="1 2">DSM 19345</strain>
    </source>
</reference>
<protein>
    <submittedName>
        <fullName evidence="1">Uncharacterized protein</fullName>
    </submittedName>
</protein>
<organism evidence="1 2">
    <name type="scientific">Tepidamorphus gemmatus</name>
    <dbReference type="NCBI Taxonomy" id="747076"/>
    <lineage>
        <taxon>Bacteria</taxon>
        <taxon>Pseudomonadati</taxon>
        <taxon>Pseudomonadota</taxon>
        <taxon>Alphaproteobacteria</taxon>
        <taxon>Hyphomicrobiales</taxon>
        <taxon>Tepidamorphaceae</taxon>
        <taxon>Tepidamorphus</taxon>
    </lineage>
</organism>
<sequence length="93" mass="10988">MELKYNKFYIGLARNRQPYNFVTFRPKKGHMTLELKLKQSDEIDAKINGAGLDTLEYSKRWGLYRIRLGTGDVENHKDAIEELMRLAYDYRNG</sequence>